<feature type="region of interest" description="Disordered" evidence="9">
    <location>
        <begin position="1"/>
        <end position="44"/>
    </location>
</feature>
<evidence type="ECO:0000256" key="3">
    <source>
        <dbReference type="ARBA" id="ARBA00022723"/>
    </source>
</evidence>
<dbReference type="GO" id="GO:0006302">
    <property type="term" value="P:double-strand break repair"/>
    <property type="evidence" value="ECO:0007669"/>
    <property type="project" value="InterPro"/>
</dbReference>
<name>A0A1I0W8K9_9CELL</name>
<dbReference type="GO" id="GO:0008270">
    <property type="term" value="F:zinc ion binding"/>
    <property type="evidence" value="ECO:0007669"/>
    <property type="project" value="UniProtKB-UniRule"/>
</dbReference>
<evidence type="ECO:0000256" key="1">
    <source>
        <dbReference type="ARBA" id="ARBA00022515"/>
    </source>
</evidence>
<keyword evidence="3 8" id="KW-0479">Metal-binding</keyword>
<dbReference type="GO" id="GO:1990077">
    <property type="term" value="C:primosome complex"/>
    <property type="evidence" value="ECO:0007669"/>
    <property type="project" value="UniProtKB-UniRule"/>
</dbReference>
<feature type="binding site" evidence="8">
    <location>
        <position position="468"/>
    </location>
    <ligand>
        <name>Zn(2+)</name>
        <dbReference type="ChEBI" id="CHEBI:29105"/>
        <label>2</label>
    </ligand>
</feature>
<evidence type="ECO:0000256" key="5">
    <source>
        <dbReference type="ARBA" id="ARBA00022833"/>
    </source>
</evidence>
<keyword evidence="5 8" id="KW-0862">Zinc</keyword>
<dbReference type="AlphaFoldDB" id="A0A1I0W8K9"/>
<feature type="binding site" evidence="8">
    <location>
        <position position="450"/>
    </location>
    <ligand>
        <name>Zn(2+)</name>
        <dbReference type="ChEBI" id="CHEBI:29105"/>
        <label>2</label>
    </ligand>
</feature>
<keyword evidence="11" id="KW-0378">Hydrolase</keyword>
<dbReference type="GO" id="GO:0006270">
    <property type="term" value="P:DNA replication initiation"/>
    <property type="evidence" value="ECO:0007669"/>
    <property type="project" value="TreeGrafter"/>
</dbReference>
<keyword evidence="11" id="KW-0347">Helicase</keyword>
<dbReference type="InterPro" id="IPR005259">
    <property type="entry name" value="PriA"/>
</dbReference>
<accession>A0A1I0W8K9</accession>
<dbReference type="GO" id="GO:0043138">
    <property type="term" value="F:3'-5' DNA helicase activity"/>
    <property type="evidence" value="ECO:0007669"/>
    <property type="project" value="TreeGrafter"/>
</dbReference>
<keyword evidence="1 8" id="KW-0639">Primosome</keyword>
<evidence type="ECO:0000256" key="6">
    <source>
        <dbReference type="ARBA" id="ARBA00022840"/>
    </source>
</evidence>
<dbReference type="InterPro" id="IPR027417">
    <property type="entry name" value="P-loop_NTPase"/>
</dbReference>
<evidence type="ECO:0000256" key="9">
    <source>
        <dbReference type="SAM" id="MobiDB-lite"/>
    </source>
</evidence>
<dbReference type="Proteomes" id="UP000199012">
    <property type="component" value="Unassembled WGS sequence"/>
</dbReference>
<evidence type="ECO:0000256" key="4">
    <source>
        <dbReference type="ARBA" id="ARBA00022741"/>
    </source>
</evidence>
<dbReference type="Pfam" id="PF17764">
    <property type="entry name" value="PriA_3primeBD"/>
    <property type="match status" value="1"/>
</dbReference>
<evidence type="ECO:0000313" key="11">
    <source>
        <dbReference type="EMBL" id="SFA85032.1"/>
    </source>
</evidence>
<protein>
    <recommendedName>
        <fullName evidence="8">Probable replication restart protein PriA</fullName>
    </recommendedName>
    <alternativeName>
        <fullName evidence="8">Putative ATP-dependent DNA helicase PriA</fullName>
    </alternativeName>
</protein>
<sequence length="738" mass="76242">MNQPVPEPATAERRTPAGQPAVVEQPALPGLPAARRRRRPSAGPVPVAEVLPVARVVVDLAPAHLDRAFEYAVPAALDDVAGPGVRVRVRFGGQDVDGFLLERVGEAEHAGELAPLRRVVSAEPVLTPEVLRLARAVADRYAGTLPDVLRLAVPARHARTEGEVPDEDGPTADGPGDPAPTAGPLPPLPPLPAWEAYRGGPAFCRHVHAGGAPRAVWTALPGGPGEDWPSAVAQAVAACRAGGRTALVVVPDARDVDRVLAALDHERPDAAGDVVRLVADDGPAARYRAFLAARRGRAGVVVGTRASAFAPLPDLGLAVVWDDGDGLHAEPRAPYPHVREVLALRSELEGAALLVGSMGRSVEAQALVAAGWAHEVAADRPTVRRRTPRVQALTSAELAREGPAAAARLPTPAWRTLRDALARGPVLVGVPRAGYVPAVACARCRALARCTACHGPLGLDGPDGTPACRWCGRLATDWRCGTCGHDVLRSVRVGSERTAEELGRAFPGVPVRVSGARSAGGVLARVPDRPALVVSTPGAEPVADGGYAAAVLLDAAVLTSWPGLRSAEEAVRRWLSAAALVRPASAGGVVQLVGDAAERPTQALVRWDPAGLAARELDERSALALPPAVRTALVEGSRDAVAAVLARLALPASAEVLGPVPVTPAEDRHPDVRAGGASATAAGGLLDDWVDGSVRALVRVPRGDGPALTRTVAASLAVRSARRESGTVRVQVDAAEVL</sequence>
<feature type="binding site" evidence="8">
    <location>
        <position position="483"/>
    </location>
    <ligand>
        <name>Zn(2+)</name>
        <dbReference type="ChEBI" id="CHEBI:29105"/>
        <label>1</label>
    </ligand>
</feature>
<dbReference type="GO" id="GO:0006269">
    <property type="term" value="P:DNA replication, synthesis of primer"/>
    <property type="evidence" value="ECO:0007669"/>
    <property type="project" value="UniProtKB-KW"/>
</dbReference>
<reference evidence="11 12" key="1">
    <citation type="submission" date="2016-10" db="EMBL/GenBank/DDBJ databases">
        <authorList>
            <person name="de Groot N.N."/>
        </authorList>
    </citation>
    <scope>NUCLEOTIDE SEQUENCE [LARGE SCALE GENOMIC DNA]</scope>
    <source>
        <strain evidence="11 12">CGMCC 4.6945</strain>
    </source>
</reference>
<feature type="binding site" evidence="8">
    <location>
        <position position="480"/>
    </location>
    <ligand>
        <name>Zn(2+)</name>
        <dbReference type="ChEBI" id="CHEBI:29105"/>
        <label>1</label>
    </ligand>
</feature>
<comment type="subunit">
    <text evidence="8">Component of the replication restart primosome.</text>
</comment>
<keyword evidence="12" id="KW-1185">Reference proteome</keyword>
<dbReference type="PANTHER" id="PTHR30580:SF0">
    <property type="entry name" value="PRIMOSOMAL PROTEIN N"/>
    <property type="match status" value="1"/>
</dbReference>
<dbReference type="GO" id="GO:0005524">
    <property type="term" value="F:ATP binding"/>
    <property type="evidence" value="ECO:0007669"/>
    <property type="project" value="UniProtKB-UniRule"/>
</dbReference>
<feature type="binding site" evidence="8">
    <location>
        <position position="441"/>
    </location>
    <ligand>
        <name>Zn(2+)</name>
        <dbReference type="ChEBI" id="CHEBI:29105"/>
        <label>1</label>
    </ligand>
</feature>
<dbReference type="GO" id="GO:0003677">
    <property type="term" value="F:DNA binding"/>
    <property type="evidence" value="ECO:0007669"/>
    <property type="project" value="UniProtKB-UniRule"/>
</dbReference>
<comment type="cofactor">
    <cofactor evidence="8">
        <name>Zn(2+)</name>
        <dbReference type="ChEBI" id="CHEBI:29105"/>
    </cofactor>
    <text evidence="8">Binds 2 zinc ions per subunit.</text>
</comment>
<feature type="compositionally biased region" description="Pro residues" evidence="9">
    <location>
        <begin position="177"/>
        <end position="190"/>
    </location>
</feature>
<keyword evidence="7 8" id="KW-0238">DNA-binding</keyword>
<dbReference type="EMBL" id="FOKA01000002">
    <property type="protein sequence ID" value="SFA85032.1"/>
    <property type="molecule type" value="Genomic_DNA"/>
</dbReference>
<dbReference type="STRING" id="988821.SAMN05421867_102278"/>
<evidence type="ECO:0000256" key="7">
    <source>
        <dbReference type="ARBA" id="ARBA00023125"/>
    </source>
</evidence>
<evidence type="ECO:0000256" key="8">
    <source>
        <dbReference type="HAMAP-Rule" id="MF_00983"/>
    </source>
</evidence>
<keyword evidence="6 8" id="KW-0067">ATP-binding</keyword>
<dbReference type="InterPro" id="IPR042115">
    <property type="entry name" value="PriA_3primeBD_sf"/>
</dbReference>
<keyword evidence="4 8" id="KW-0547">Nucleotide-binding</keyword>
<comment type="caution">
    <text evidence="8">As this protein does not have any detectable helicase domains, it probably does not have helicase activity.</text>
</comment>
<proteinExistence type="inferred from homology"/>
<dbReference type="HAMAP" id="MF_00983">
    <property type="entry name" value="PriA"/>
    <property type="match status" value="1"/>
</dbReference>
<dbReference type="PANTHER" id="PTHR30580">
    <property type="entry name" value="PRIMOSOMAL PROTEIN N"/>
    <property type="match status" value="1"/>
</dbReference>
<dbReference type="SUPFAM" id="SSF52540">
    <property type="entry name" value="P-loop containing nucleoside triphosphate hydrolases"/>
    <property type="match status" value="1"/>
</dbReference>
<feature type="domain" description="Primosomal protein N' 3' DNA-binding" evidence="10">
    <location>
        <begin position="55"/>
        <end position="154"/>
    </location>
</feature>
<evidence type="ECO:0000313" key="12">
    <source>
        <dbReference type="Proteomes" id="UP000199012"/>
    </source>
</evidence>
<gene>
    <name evidence="8" type="primary">priA</name>
    <name evidence="11" type="ORF">SAMN05421867_102278</name>
</gene>
<feature type="binding site" evidence="8">
    <location>
        <position position="453"/>
    </location>
    <ligand>
        <name>Zn(2+)</name>
        <dbReference type="ChEBI" id="CHEBI:29105"/>
        <label>2</label>
    </ligand>
</feature>
<comment type="similarity">
    <text evidence="8">Belongs to the helicase family. PriA subfamily.</text>
</comment>
<keyword evidence="2 8" id="KW-0235">DNA replication</keyword>
<evidence type="ECO:0000256" key="2">
    <source>
        <dbReference type="ARBA" id="ARBA00022705"/>
    </source>
</evidence>
<comment type="function">
    <text evidence="8">Initiates the restart of stalled replication forks, which reloads the replicative helicase on sites other than the origin of replication. Recognizes and binds to abandoned replication forks and remodels them to uncover a helicase loading site. Promotes assembly of the primosome at these replication forks.</text>
</comment>
<evidence type="ECO:0000259" key="10">
    <source>
        <dbReference type="Pfam" id="PF17764"/>
    </source>
</evidence>
<organism evidence="11 12">
    <name type="scientific">Cellulomonas marina</name>
    <dbReference type="NCBI Taxonomy" id="988821"/>
    <lineage>
        <taxon>Bacteria</taxon>
        <taxon>Bacillati</taxon>
        <taxon>Actinomycetota</taxon>
        <taxon>Actinomycetes</taxon>
        <taxon>Micrococcales</taxon>
        <taxon>Cellulomonadaceae</taxon>
        <taxon>Cellulomonas</taxon>
    </lineage>
</organism>
<feature type="region of interest" description="Disordered" evidence="9">
    <location>
        <begin position="156"/>
        <end position="190"/>
    </location>
</feature>
<dbReference type="Gene3D" id="3.40.50.300">
    <property type="entry name" value="P-loop containing nucleotide triphosphate hydrolases"/>
    <property type="match status" value="1"/>
</dbReference>
<dbReference type="Gene3D" id="3.40.1440.60">
    <property type="entry name" value="PriA, 3(prime) DNA-binding domain"/>
    <property type="match status" value="1"/>
</dbReference>
<dbReference type="InterPro" id="IPR041222">
    <property type="entry name" value="PriA_3primeBD"/>
</dbReference>
<feature type="binding site" evidence="8">
    <location>
        <position position="444"/>
    </location>
    <ligand>
        <name>Zn(2+)</name>
        <dbReference type="ChEBI" id="CHEBI:29105"/>
        <label>1</label>
    </ligand>
</feature>
<feature type="binding site" evidence="8">
    <location>
        <position position="471"/>
    </location>
    <ligand>
        <name>Zn(2+)</name>
        <dbReference type="ChEBI" id="CHEBI:29105"/>
        <label>2</label>
    </ligand>
</feature>
<dbReference type="GO" id="GO:0006310">
    <property type="term" value="P:DNA recombination"/>
    <property type="evidence" value="ECO:0007669"/>
    <property type="project" value="InterPro"/>
</dbReference>